<evidence type="ECO:0000313" key="1">
    <source>
        <dbReference type="EMBL" id="SES99674.1"/>
    </source>
</evidence>
<proteinExistence type="predicted"/>
<dbReference type="AlphaFoldDB" id="A0A1I0B058"/>
<sequence length="82" mass="9268">MADQTDKNAYSILGLECPEEMHFKANLVADILLKMQSAGINVREASITLRVEESVIYNALSGQFHNIERAEICRWADEILTK</sequence>
<protein>
    <recommendedName>
        <fullName evidence="3">Transcriptional regulator</fullName>
    </recommendedName>
</protein>
<name>A0A1I0B058_9PSED</name>
<evidence type="ECO:0008006" key="3">
    <source>
        <dbReference type="Google" id="ProtNLM"/>
    </source>
</evidence>
<dbReference type="RefSeq" id="WP_139214443.1">
    <property type="nucleotide sequence ID" value="NZ_FOHW01000005.1"/>
</dbReference>
<reference evidence="1 2" key="1">
    <citation type="submission" date="2016-10" db="EMBL/GenBank/DDBJ databases">
        <authorList>
            <person name="de Groot N.N."/>
        </authorList>
    </citation>
    <scope>NUCLEOTIDE SEQUENCE [LARGE SCALE GENOMIC DNA]</scope>
    <source>
        <strain evidence="1 2">DSM 11363</strain>
    </source>
</reference>
<organism evidence="1 2">
    <name type="scientific">Pseudomonas graminis</name>
    <dbReference type="NCBI Taxonomy" id="158627"/>
    <lineage>
        <taxon>Bacteria</taxon>
        <taxon>Pseudomonadati</taxon>
        <taxon>Pseudomonadota</taxon>
        <taxon>Gammaproteobacteria</taxon>
        <taxon>Pseudomonadales</taxon>
        <taxon>Pseudomonadaceae</taxon>
        <taxon>Pseudomonas</taxon>
    </lineage>
</organism>
<accession>A0A1I0B058</accession>
<dbReference type="Proteomes" id="UP000182332">
    <property type="component" value="Unassembled WGS sequence"/>
</dbReference>
<dbReference type="EMBL" id="FOHW01000005">
    <property type="protein sequence ID" value="SES99674.1"/>
    <property type="molecule type" value="Genomic_DNA"/>
</dbReference>
<gene>
    <name evidence="1" type="ORF">SAMN05216197_1052</name>
</gene>
<dbReference type="OrthoDB" id="129377at2"/>
<evidence type="ECO:0000313" key="2">
    <source>
        <dbReference type="Proteomes" id="UP000182332"/>
    </source>
</evidence>